<feature type="transmembrane region" description="Helical" evidence="1">
    <location>
        <begin position="153"/>
        <end position="186"/>
    </location>
</feature>
<feature type="transmembrane region" description="Helical" evidence="1">
    <location>
        <begin position="6"/>
        <end position="27"/>
    </location>
</feature>
<accession>A0A7H9EMB8</accession>
<evidence type="ECO:0000313" key="3">
    <source>
        <dbReference type="Proteomes" id="UP000510886"/>
    </source>
</evidence>
<feature type="transmembrane region" description="Helical" evidence="1">
    <location>
        <begin position="198"/>
        <end position="216"/>
    </location>
</feature>
<keyword evidence="1" id="KW-1133">Transmembrane helix</keyword>
<feature type="transmembrane region" description="Helical" evidence="1">
    <location>
        <begin position="66"/>
        <end position="88"/>
    </location>
</feature>
<gene>
    <name evidence="2" type="ORF">GTO87_07485</name>
</gene>
<keyword evidence="1" id="KW-0472">Membrane</keyword>
<evidence type="ECO:0000313" key="2">
    <source>
        <dbReference type="EMBL" id="QLL78432.1"/>
    </source>
</evidence>
<organism evidence="2 3">
    <name type="scientific">Ligilactobacillus saerimneri</name>
    <dbReference type="NCBI Taxonomy" id="228229"/>
    <lineage>
        <taxon>Bacteria</taxon>
        <taxon>Bacillati</taxon>
        <taxon>Bacillota</taxon>
        <taxon>Bacilli</taxon>
        <taxon>Lactobacillales</taxon>
        <taxon>Lactobacillaceae</taxon>
        <taxon>Ligilactobacillus</taxon>
    </lineage>
</organism>
<dbReference type="KEGG" id="lsw:GTO87_07485"/>
<protein>
    <submittedName>
        <fullName evidence="2">DUF554 family protein</fullName>
    </submittedName>
</protein>
<name>A0A7H9EMB8_9LACO</name>
<evidence type="ECO:0000256" key="1">
    <source>
        <dbReference type="SAM" id="Phobius"/>
    </source>
</evidence>
<feature type="transmembrane region" description="Helical" evidence="1">
    <location>
        <begin position="222"/>
        <end position="238"/>
    </location>
</feature>
<feature type="transmembrane region" description="Helical" evidence="1">
    <location>
        <begin position="39"/>
        <end position="60"/>
    </location>
</feature>
<dbReference type="Pfam" id="PF04474">
    <property type="entry name" value="DUF554"/>
    <property type="match status" value="1"/>
</dbReference>
<dbReference type="PANTHER" id="PTHR36111">
    <property type="entry name" value="INNER MEMBRANE PROTEIN-RELATED"/>
    <property type="match status" value="1"/>
</dbReference>
<sequence>MVGLGTIVDVVAIIGGGLVGMIFQQFISPQLRRIVMQTLGLAVIFVGMAGTLSHMLRIAANGQLTTINSMMLIISLTIGGILGWLLHLENAVTYLAQWFKRIFKRQNDTRFITGFISATIPTSVGAMLIIGALQDGLQHDPQLLFTKAILDGVTVAIFAAAYGMGALLAAVPVGVLQGGITFLAVFVRPWLTTAMLDGVSLVGSVLIFTVGLNVLFELKLPVLNMLPALIVAMVYTLFG</sequence>
<feature type="transmembrane region" description="Helical" evidence="1">
    <location>
        <begin position="109"/>
        <end position="133"/>
    </location>
</feature>
<dbReference type="RefSeq" id="WP_180848636.1">
    <property type="nucleotide sequence ID" value="NZ_CP047418.1"/>
</dbReference>
<dbReference type="InterPro" id="IPR007563">
    <property type="entry name" value="DUF554"/>
</dbReference>
<proteinExistence type="predicted"/>
<dbReference type="Proteomes" id="UP000510886">
    <property type="component" value="Chromosome"/>
</dbReference>
<dbReference type="EMBL" id="CP047418">
    <property type="protein sequence ID" value="QLL78432.1"/>
    <property type="molecule type" value="Genomic_DNA"/>
</dbReference>
<dbReference type="AlphaFoldDB" id="A0A7H9EMB8"/>
<keyword evidence="1" id="KW-0812">Transmembrane</keyword>
<reference evidence="2 3" key="1">
    <citation type="submission" date="2020-01" db="EMBL/GenBank/DDBJ databases">
        <title>Complete and circular genome sequences of six lactobacillus isolates from horses.</title>
        <authorList>
            <person name="Hassan H.M."/>
        </authorList>
    </citation>
    <scope>NUCLEOTIDE SEQUENCE [LARGE SCALE GENOMIC DNA]</scope>
    <source>
        <strain evidence="2 3">1A</strain>
    </source>
</reference>
<dbReference type="PANTHER" id="PTHR36111:SF2">
    <property type="entry name" value="INNER MEMBRANE PROTEIN"/>
    <property type="match status" value="1"/>
</dbReference>